<accession>A0AAW2X7B2</accession>
<evidence type="ECO:0008006" key="2">
    <source>
        <dbReference type="Google" id="ProtNLM"/>
    </source>
</evidence>
<dbReference type="InterPro" id="IPR043502">
    <property type="entry name" value="DNA/RNA_pol_sf"/>
</dbReference>
<dbReference type="InterPro" id="IPR053134">
    <property type="entry name" value="RNA-dir_DNA_polymerase"/>
</dbReference>
<dbReference type="PANTHER" id="PTHR24559:SF430">
    <property type="entry name" value="RNA-DIRECTED DNA POLYMERASE"/>
    <property type="match status" value="1"/>
</dbReference>
<name>A0AAW2X7B2_9LAMI</name>
<dbReference type="AlphaFoldDB" id="A0AAW2X7B2"/>
<evidence type="ECO:0000313" key="1">
    <source>
        <dbReference type="EMBL" id="KAL0449511.1"/>
    </source>
</evidence>
<organism evidence="1">
    <name type="scientific">Sesamum latifolium</name>
    <dbReference type="NCBI Taxonomy" id="2727402"/>
    <lineage>
        <taxon>Eukaryota</taxon>
        <taxon>Viridiplantae</taxon>
        <taxon>Streptophyta</taxon>
        <taxon>Embryophyta</taxon>
        <taxon>Tracheophyta</taxon>
        <taxon>Spermatophyta</taxon>
        <taxon>Magnoliopsida</taxon>
        <taxon>eudicotyledons</taxon>
        <taxon>Gunneridae</taxon>
        <taxon>Pentapetalae</taxon>
        <taxon>asterids</taxon>
        <taxon>lamiids</taxon>
        <taxon>Lamiales</taxon>
        <taxon>Pedaliaceae</taxon>
        <taxon>Sesamum</taxon>
    </lineage>
</organism>
<dbReference type="PANTHER" id="PTHR24559">
    <property type="entry name" value="TRANSPOSON TY3-I GAG-POL POLYPROTEIN"/>
    <property type="match status" value="1"/>
</dbReference>
<protein>
    <recommendedName>
        <fullName evidence="2">Gag-pol polyprotein</fullName>
    </recommendedName>
</protein>
<reference evidence="1" key="2">
    <citation type="journal article" date="2024" name="Plant">
        <title>Genomic evolution and insights into agronomic trait innovations of Sesamum species.</title>
        <authorList>
            <person name="Miao H."/>
            <person name="Wang L."/>
            <person name="Qu L."/>
            <person name="Liu H."/>
            <person name="Sun Y."/>
            <person name="Le M."/>
            <person name="Wang Q."/>
            <person name="Wei S."/>
            <person name="Zheng Y."/>
            <person name="Lin W."/>
            <person name="Duan Y."/>
            <person name="Cao H."/>
            <person name="Xiong S."/>
            <person name="Wang X."/>
            <person name="Wei L."/>
            <person name="Li C."/>
            <person name="Ma Q."/>
            <person name="Ju M."/>
            <person name="Zhao R."/>
            <person name="Li G."/>
            <person name="Mu C."/>
            <person name="Tian Q."/>
            <person name="Mei H."/>
            <person name="Zhang T."/>
            <person name="Gao T."/>
            <person name="Zhang H."/>
        </authorList>
    </citation>
    <scope>NUCLEOTIDE SEQUENCE</scope>
    <source>
        <strain evidence="1">KEN1</strain>
    </source>
</reference>
<sequence length="166" mass="18842">MEPSDHKDIQLIEDNPTKVTKVGTTMTMQAEDEMILFLRSNVDVLAWSPSDFQGINPDVIVHSLNVDSDSRPIKQKKRNFRNERNQIIEQEISKLLAAGCVMEVQYTDWLPNVAIIPKGGEKWRMSTNFTDLKKNACPKDLFPLPRMDRLVDSTAGCALLSMMDAF</sequence>
<reference evidence="1" key="1">
    <citation type="submission" date="2020-06" db="EMBL/GenBank/DDBJ databases">
        <authorList>
            <person name="Li T."/>
            <person name="Hu X."/>
            <person name="Zhang T."/>
            <person name="Song X."/>
            <person name="Zhang H."/>
            <person name="Dai N."/>
            <person name="Sheng W."/>
            <person name="Hou X."/>
            <person name="Wei L."/>
        </authorList>
    </citation>
    <scope>NUCLEOTIDE SEQUENCE</scope>
    <source>
        <strain evidence="1">KEN1</strain>
        <tissue evidence="1">Leaf</tissue>
    </source>
</reference>
<dbReference type="EMBL" id="JACGWN010000005">
    <property type="protein sequence ID" value="KAL0449511.1"/>
    <property type="molecule type" value="Genomic_DNA"/>
</dbReference>
<comment type="caution">
    <text evidence="1">The sequence shown here is derived from an EMBL/GenBank/DDBJ whole genome shotgun (WGS) entry which is preliminary data.</text>
</comment>
<dbReference type="Gene3D" id="3.10.10.10">
    <property type="entry name" value="HIV Type 1 Reverse Transcriptase, subunit A, domain 1"/>
    <property type="match status" value="1"/>
</dbReference>
<dbReference type="SUPFAM" id="SSF56672">
    <property type="entry name" value="DNA/RNA polymerases"/>
    <property type="match status" value="1"/>
</dbReference>
<proteinExistence type="predicted"/>
<gene>
    <name evidence="1" type="ORF">Slati_1507500</name>
</gene>